<proteinExistence type="predicted"/>
<comment type="caution">
    <text evidence="1">The sequence shown here is derived from an EMBL/GenBank/DDBJ whole genome shotgun (WGS) entry which is preliminary data.</text>
</comment>
<dbReference type="EMBL" id="JACXAE010000086">
    <property type="protein sequence ID" value="MBD2775842.1"/>
    <property type="molecule type" value="Genomic_DNA"/>
</dbReference>
<dbReference type="AlphaFoldDB" id="A0A8J6XME8"/>
<sequence length="255" mass="29859">MNLLLISDFKSVASEITAQVFPKTQFQVLFKEMGNGNITITFKSSTHFANNFRIKFNIRTRNLIISGHSHTVIVHLNYINKSNYAWYDQSGLAIPKPTDIGEKLELLARNFSVILPEFYQGEVFEFSTYHEFENAATAVAEQIFTQFNFSLNYRKNRENSLCLNYCGEKNLERETEIFAQQESIFFNVDFRSRAKCLAIHTRWCGEQYLLVYLSQGDLHWSTLRSPDMNTQLVYRQEFENIAFRLYPLLQEFFPG</sequence>
<keyword evidence="2" id="KW-1185">Reference proteome</keyword>
<dbReference type="RefSeq" id="WP_190834810.1">
    <property type="nucleotide sequence ID" value="NZ_CAWPPI010000086.1"/>
</dbReference>
<dbReference type="Proteomes" id="UP000629098">
    <property type="component" value="Unassembled WGS sequence"/>
</dbReference>
<evidence type="ECO:0000313" key="2">
    <source>
        <dbReference type="Proteomes" id="UP000629098"/>
    </source>
</evidence>
<gene>
    <name evidence="1" type="ORF">ICL16_28225</name>
</gene>
<accession>A0A8J6XME8</accession>
<organism evidence="1 2">
    <name type="scientific">Iningainema tapete BLCC-T55</name>
    <dbReference type="NCBI Taxonomy" id="2748662"/>
    <lineage>
        <taxon>Bacteria</taxon>
        <taxon>Bacillati</taxon>
        <taxon>Cyanobacteriota</taxon>
        <taxon>Cyanophyceae</taxon>
        <taxon>Nostocales</taxon>
        <taxon>Scytonemataceae</taxon>
        <taxon>Iningainema tapete</taxon>
    </lineage>
</organism>
<evidence type="ECO:0000313" key="1">
    <source>
        <dbReference type="EMBL" id="MBD2775842.1"/>
    </source>
</evidence>
<reference evidence="1" key="1">
    <citation type="submission" date="2020-09" db="EMBL/GenBank/DDBJ databases">
        <title>Iningainema tapete sp. nov. (Scytonemataceae, Cyanobacteria) from greenhouses in central Florida (USA) produces two types of nodularin with biosynthetic potential for microcystin-LR and anabaenopeptins.</title>
        <authorList>
            <person name="Berthold D.E."/>
            <person name="Lefler F.W."/>
            <person name="Huang I.-S."/>
            <person name="Abdulla H."/>
            <person name="Zimba P.V."/>
            <person name="Laughinghouse H.D. IV."/>
        </authorList>
    </citation>
    <scope>NUCLEOTIDE SEQUENCE</scope>
    <source>
        <strain evidence="1">BLCCT55</strain>
    </source>
</reference>
<name>A0A8J6XME8_9CYAN</name>
<protein>
    <submittedName>
        <fullName evidence="1">Uncharacterized protein</fullName>
    </submittedName>
</protein>